<dbReference type="GO" id="GO:0003723">
    <property type="term" value="F:RNA binding"/>
    <property type="evidence" value="ECO:0007669"/>
    <property type="project" value="InterPro"/>
</dbReference>
<dbReference type="InterPro" id="IPR046960">
    <property type="entry name" value="PPR_At4g14850-like_plant"/>
</dbReference>
<gene>
    <name evidence="3" type="ORF">GH714_035546</name>
</gene>
<dbReference type="Proteomes" id="UP000467840">
    <property type="component" value="Chromosome 3"/>
</dbReference>
<evidence type="ECO:0000256" key="1">
    <source>
        <dbReference type="ARBA" id="ARBA00022737"/>
    </source>
</evidence>
<dbReference type="InterPro" id="IPR011990">
    <property type="entry name" value="TPR-like_helical_dom_sf"/>
</dbReference>
<dbReference type="NCBIfam" id="TIGR00756">
    <property type="entry name" value="PPR"/>
    <property type="match status" value="2"/>
</dbReference>
<dbReference type="Pfam" id="PF13041">
    <property type="entry name" value="PPR_2"/>
    <property type="match status" value="1"/>
</dbReference>
<reference evidence="3 4" key="1">
    <citation type="journal article" date="2020" name="Mol. Plant">
        <title>The Chromosome-Based Rubber Tree Genome Provides New Insights into Spurge Genome Evolution and Rubber Biosynthesis.</title>
        <authorList>
            <person name="Liu J."/>
            <person name="Shi C."/>
            <person name="Shi C.C."/>
            <person name="Li W."/>
            <person name="Zhang Q.J."/>
            <person name="Zhang Y."/>
            <person name="Li K."/>
            <person name="Lu H.F."/>
            <person name="Shi C."/>
            <person name="Zhu S.T."/>
            <person name="Xiao Z.Y."/>
            <person name="Nan H."/>
            <person name="Yue Y."/>
            <person name="Zhu X.G."/>
            <person name="Wu Y."/>
            <person name="Hong X.N."/>
            <person name="Fan G.Y."/>
            <person name="Tong Y."/>
            <person name="Zhang D."/>
            <person name="Mao C.L."/>
            <person name="Liu Y.L."/>
            <person name="Hao S.J."/>
            <person name="Liu W.Q."/>
            <person name="Lv M.Q."/>
            <person name="Zhang H.B."/>
            <person name="Liu Y."/>
            <person name="Hu-Tang G.R."/>
            <person name="Wang J.P."/>
            <person name="Wang J.H."/>
            <person name="Sun Y.H."/>
            <person name="Ni S.B."/>
            <person name="Chen W.B."/>
            <person name="Zhang X.C."/>
            <person name="Jiao Y.N."/>
            <person name="Eichler E.E."/>
            <person name="Li G.H."/>
            <person name="Liu X."/>
            <person name="Gao L.Z."/>
        </authorList>
    </citation>
    <scope>NUCLEOTIDE SEQUENCE [LARGE SCALE GENOMIC DNA]</scope>
    <source>
        <strain evidence="4">cv. GT1</strain>
        <tissue evidence="3">Leaf</tissue>
    </source>
</reference>
<protein>
    <recommendedName>
        <fullName evidence="5">Pentatricopeptide repeat-containing protein</fullName>
    </recommendedName>
</protein>
<feature type="repeat" description="PPR" evidence="2">
    <location>
        <begin position="51"/>
        <end position="85"/>
    </location>
</feature>
<dbReference type="InterPro" id="IPR002885">
    <property type="entry name" value="PPR_rpt"/>
</dbReference>
<feature type="repeat" description="PPR" evidence="2">
    <location>
        <begin position="152"/>
        <end position="186"/>
    </location>
</feature>
<keyword evidence="1" id="KW-0677">Repeat</keyword>
<proteinExistence type="predicted"/>
<keyword evidence="4" id="KW-1185">Reference proteome</keyword>
<dbReference type="GO" id="GO:0009451">
    <property type="term" value="P:RNA modification"/>
    <property type="evidence" value="ECO:0007669"/>
    <property type="project" value="InterPro"/>
</dbReference>
<dbReference type="Gene3D" id="1.25.40.10">
    <property type="entry name" value="Tetratricopeptide repeat domain"/>
    <property type="match status" value="2"/>
</dbReference>
<evidence type="ECO:0008006" key="5">
    <source>
        <dbReference type="Google" id="ProtNLM"/>
    </source>
</evidence>
<dbReference type="PANTHER" id="PTHR24015:SF739">
    <property type="entry name" value="OS03G0644200 PROTEIN"/>
    <property type="match status" value="1"/>
</dbReference>
<evidence type="ECO:0000313" key="4">
    <source>
        <dbReference type="Proteomes" id="UP000467840"/>
    </source>
</evidence>
<dbReference type="AlphaFoldDB" id="A0A6A6KDR7"/>
<name>A0A6A6KDR7_HEVBR</name>
<comment type="caution">
    <text evidence="3">The sequence shown here is derived from an EMBL/GenBank/DDBJ whole genome shotgun (WGS) entry which is preliminary data.</text>
</comment>
<dbReference type="EMBL" id="JAAGAX010000017">
    <property type="protein sequence ID" value="KAF2286927.1"/>
    <property type="molecule type" value="Genomic_DNA"/>
</dbReference>
<evidence type="ECO:0000256" key="2">
    <source>
        <dbReference type="PROSITE-ProRule" id="PRU00708"/>
    </source>
</evidence>
<accession>A0A6A6KDR7</accession>
<dbReference type="Pfam" id="PF01535">
    <property type="entry name" value="PPR"/>
    <property type="match status" value="2"/>
</dbReference>
<sequence>MLLHQGVQVHGAVAKQGLGFDLLNNDLIDVYGKCVRMDAACAVFDRMLERNVVSWTALIYGHIQNGNAEESLFLFSQMGLSGVKSNEFTFSMNLKACGMLNLSDIGIQIHDICVKTRFDMMIVYCGSLIDHYVKCGKFCEARRVFGEVEQKHVISWSAIILGYAQEGNLAEAMDLFRQLRESDIQADGFVLSSMIGVFADFALVEQGKQMHACTIKVPSWFQTYQYAIQSWICIICGAMDEAERFFAKCQREM</sequence>
<organism evidence="3 4">
    <name type="scientific">Hevea brasiliensis</name>
    <name type="common">Para rubber tree</name>
    <name type="synonym">Siphonia brasiliensis</name>
    <dbReference type="NCBI Taxonomy" id="3981"/>
    <lineage>
        <taxon>Eukaryota</taxon>
        <taxon>Viridiplantae</taxon>
        <taxon>Streptophyta</taxon>
        <taxon>Embryophyta</taxon>
        <taxon>Tracheophyta</taxon>
        <taxon>Spermatophyta</taxon>
        <taxon>Magnoliopsida</taxon>
        <taxon>eudicotyledons</taxon>
        <taxon>Gunneridae</taxon>
        <taxon>Pentapetalae</taxon>
        <taxon>rosids</taxon>
        <taxon>fabids</taxon>
        <taxon>Malpighiales</taxon>
        <taxon>Euphorbiaceae</taxon>
        <taxon>Crotonoideae</taxon>
        <taxon>Micrandreae</taxon>
        <taxon>Hevea</taxon>
    </lineage>
</organism>
<dbReference type="PANTHER" id="PTHR24015">
    <property type="entry name" value="OS07G0578800 PROTEIN-RELATED"/>
    <property type="match status" value="1"/>
</dbReference>
<dbReference type="FunFam" id="1.25.40.10:FF:000285">
    <property type="entry name" value="Pentatricopeptide repeat-containing protein, chloroplastic"/>
    <property type="match status" value="1"/>
</dbReference>
<evidence type="ECO:0000313" key="3">
    <source>
        <dbReference type="EMBL" id="KAF2286927.1"/>
    </source>
</evidence>
<dbReference type="PROSITE" id="PS51375">
    <property type="entry name" value="PPR"/>
    <property type="match status" value="2"/>
</dbReference>
<dbReference type="FunFam" id="1.25.40.10:FF:000073">
    <property type="entry name" value="Pentatricopeptide repeat-containing protein chloroplastic"/>
    <property type="match status" value="1"/>
</dbReference>